<gene>
    <name evidence="2" type="ORF">AAFF_G00019200</name>
</gene>
<evidence type="ECO:0000256" key="1">
    <source>
        <dbReference type="SAM" id="MobiDB-lite"/>
    </source>
</evidence>
<accession>A0AAD7WGW2</accession>
<feature type="region of interest" description="Disordered" evidence="1">
    <location>
        <begin position="44"/>
        <end position="67"/>
    </location>
</feature>
<protein>
    <submittedName>
        <fullName evidence="2">Uncharacterized protein</fullName>
    </submittedName>
</protein>
<dbReference type="EMBL" id="JAINUG010000107">
    <property type="protein sequence ID" value="KAJ8396343.1"/>
    <property type="molecule type" value="Genomic_DNA"/>
</dbReference>
<organism evidence="2 3">
    <name type="scientific">Aldrovandia affinis</name>
    <dbReference type="NCBI Taxonomy" id="143900"/>
    <lineage>
        <taxon>Eukaryota</taxon>
        <taxon>Metazoa</taxon>
        <taxon>Chordata</taxon>
        <taxon>Craniata</taxon>
        <taxon>Vertebrata</taxon>
        <taxon>Euteleostomi</taxon>
        <taxon>Actinopterygii</taxon>
        <taxon>Neopterygii</taxon>
        <taxon>Teleostei</taxon>
        <taxon>Notacanthiformes</taxon>
        <taxon>Halosauridae</taxon>
        <taxon>Aldrovandia</taxon>
    </lineage>
</organism>
<proteinExistence type="predicted"/>
<dbReference type="Proteomes" id="UP001221898">
    <property type="component" value="Unassembled WGS sequence"/>
</dbReference>
<sequence>MAVYSATPADFSKGAVKDGLLPAPAQPFTLQALGSVAISPDKRALPQSPCSQHAGLSARAARPRGRGAGRTVIPTVTQFASLPPLAAPVSVVCAPKLWVIVIHHPSDLAVLTSLSLRARIKRWRPSLLDDFEIDAGRGGRSGERGEELSPLFSFPENRRLSAFKPRLRTPWNCSLSSPAFIEVEENGGMKKRGEAGPPFAHKGVRQGCVCEQTPPAGEAVSEGLPLLRCEEERHARAGLVGPRPPWPSAGKQTVFLCSPAPAGHAVVSSSVTRPGRAPHASVARPSARVAAAAAAGSKKEAPPARVSEPTASSGWPSLSREVFRVIMLAG</sequence>
<evidence type="ECO:0000313" key="3">
    <source>
        <dbReference type="Proteomes" id="UP001221898"/>
    </source>
</evidence>
<keyword evidence="3" id="KW-1185">Reference proteome</keyword>
<evidence type="ECO:0000313" key="2">
    <source>
        <dbReference type="EMBL" id="KAJ8396343.1"/>
    </source>
</evidence>
<reference evidence="2" key="1">
    <citation type="journal article" date="2023" name="Science">
        <title>Genome structures resolve the early diversification of teleost fishes.</title>
        <authorList>
            <person name="Parey E."/>
            <person name="Louis A."/>
            <person name="Montfort J."/>
            <person name="Bouchez O."/>
            <person name="Roques C."/>
            <person name="Iampietro C."/>
            <person name="Lluch J."/>
            <person name="Castinel A."/>
            <person name="Donnadieu C."/>
            <person name="Desvignes T."/>
            <person name="Floi Bucao C."/>
            <person name="Jouanno E."/>
            <person name="Wen M."/>
            <person name="Mejri S."/>
            <person name="Dirks R."/>
            <person name="Jansen H."/>
            <person name="Henkel C."/>
            <person name="Chen W.J."/>
            <person name="Zahm M."/>
            <person name="Cabau C."/>
            <person name="Klopp C."/>
            <person name="Thompson A.W."/>
            <person name="Robinson-Rechavi M."/>
            <person name="Braasch I."/>
            <person name="Lecointre G."/>
            <person name="Bobe J."/>
            <person name="Postlethwait J.H."/>
            <person name="Berthelot C."/>
            <person name="Roest Crollius H."/>
            <person name="Guiguen Y."/>
        </authorList>
    </citation>
    <scope>NUCLEOTIDE SEQUENCE</scope>
    <source>
        <strain evidence="2">NC1722</strain>
    </source>
</reference>
<dbReference type="AlphaFoldDB" id="A0AAD7WGW2"/>
<name>A0AAD7WGW2_9TELE</name>
<feature type="region of interest" description="Disordered" evidence="1">
    <location>
        <begin position="293"/>
        <end position="315"/>
    </location>
</feature>
<comment type="caution">
    <text evidence="2">The sequence shown here is derived from an EMBL/GenBank/DDBJ whole genome shotgun (WGS) entry which is preliminary data.</text>
</comment>